<protein>
    <recommendedName>
        <fullName evidence="4">START domain-containing protein</fullName>
    </recommendedName>
</protein>
<dbReference type="RefSeq" id="XP_008866692.1">
    <property type="nucleotide sequence ID" value="XM_008868470.1"/>
</dbReference>
<organism evidence="3">
    <name type="scientific">Aphanomyces invadans</name>
    <dbReference type="NCBI Taxonomy" id="157072"/>
    <lineage>
        <taxon>Eukaryota</taxon>
        <taxon>Sar</taxon>
        <taxon>Stramenopiles</taxon>
        <taxon>Oomycota</taxon>
        <taxon>Saprolegniomycetes</taxon>
        <taxon>Saprolegniales</taxon>
        <taxon>Verrucalvaceae</taxon>
        <taxon>Aphanomyces</taxon>
    </lineage>
</organism>
<reference evidence="3" key="1">
    <citation type="submission" date="2013-12" db="EMBL/GenBank/DDBJ databases">
        <title>The Genome Sequence of Aphanomyces invadans NJM9701.</title>
        <authorList>
            <consortium name="The Broad Institute Genomics Platform"/>
            <person name="Russ C."/>
            <person name="Tyler B."/>
            <person name="van West P."/>
            <person name="Dieguez-Uribeondo J."/>
            <person name="Young S.K."/>
            <person name="Zeng Q."/>
            <person name="Gargeya S."/>
            <person name="Fitzgerald M."/>
            <person name="Abouelleil A."/>
            <person name="Alvarado L."/>
            <person name="Chapman S.B."/>
            <person name="Gainer-Dewar J."/>
            <person name="Goldberg J."/>
            <person name="Griggs A."/>
            <person name="Gujja S."/>
            <person name="Hansen M."/>
            <person name="Howarth C."/>
            <person name="Imamovic A."/>
            <person name="Ireland A."/>
            <person name="Larimer J."/>
            <person name="McCowan C."/>
            <person name="Murphy C."/>
            <person name="Pearson M."/>
            <person name="Poon T.W."/>
            <person name="Priest M."/>
            <person name="Roberts A."/>
            <person name="Saif S."/>
            <person name="Shea T."/>
            <person name="Sykes S."/>
            <person name="Wortman J."/>
            <person name="Nusbaum C."/>
            <person name="Birren B."/>
        </authorList>
    </citation>
    <scope>NUCLEOTIDE SEQUENCE [LARGE SCALE GENOMIC DNA]</scope>
    <source>
        <strain evidence="3">NJM9701</strain>
    </source>
</reference>
<dbReference type="VEuPathDB" id="FungiDB:H310_04219"/>
<evidence type="ECO:0000313" key="3">
    <source>
        <dbReference type="EMBL" id="ETW05254.1"/>
    </source>
</evidence>
<gene>
    <name evidence="3" type="ORF">H310_04219</name>
</gene>
<proteinExistence type="predicted"/>
<name>A0A024UG50_9STRA</name>
<evidence type="ECO:0000256" key="1">
    <source>
        <dbReference type="SAM" id="Coils"/>
    </source>
</evidence>
<dbReference type="GeneID" id="20081269"/>
<feature type="region of interest" description="Disordered" evidence="2">
    <location>
        <begin position="63"/>
        <end position="82"/>
    </location>
</feature>
<dbReference type="AlphaFoldDB" id="A0A024UG50"/>
<feature type="region of interest" description="Disordered" evidence="2">
    <location>
        <begin position="1"/>
        <end position="23"/>
    </location>
</feature>
<accession>A0A024UG50</accession>
<dbReference type="eggNOG" id="ENOG502SW5Z">
    <property type="taxonomic scope" value="Eukaryota"/>
</dbReference>
<sequence>MAKRPATGGMDAALSAKASPLPKEWEALARPTDEVDMPDDADMWATVCDLLQTSPVEQWTRHDDDNLQVSGGSSGHEGMPKPKRIRVYTNKAEVQQLEAEINDLQAQLVQAKQIAASASAGEVSIWARTAARLRIDKNKTLDENQQLLAAVRERGEHIQRLQKLVFKTPRWTVLPEVTNESVLYGRLPADPVLRAATIHRIADHQYHRFHTTFVQAGVFDLTEDTCRGEPITLPDEQIGFQSINHINLPAPFRSIANACWQVLSGKVTDAIAATDDQVWEHVDEHTVYHRSRQHNGRIVCHSNEIRKRFDDPTTGRILFVWVSVVDDALVAQEPSDAVDEVWGWWSFGPDPGDPTKCRTTIVGHSNISRVLEHQEVKAYLTDVIAALKRLMVTRASTNLDDPPSFLVPFLERRRRMRPLIRTVMEESIRRHNPTAPLPVAE</sequence>
<evidence type="ECO:0008006" key="4">
    <source>
        <dbReference type="Google" id="ProtNLM"/>
    </source>
</evidence>
<feature type="coiled-coil region" evidence="1">
    <location>
        <begin position="87"/>
        <end position="114"/>
    </location>
</feature>
<keyword evidence="1" id="KW-0175">Coiled coil</keyword>
<dbReference type="OrthoDB" id="65703at2759"/>
<dbReference type="EMBL" id="KI913957">
    <property type="protein sequence ID" value="ETW05254.1"/>
    <property type="molecule type" value="Genomic_DNA"/>
</dbReference>
<evidence type="ECO:0000256" key="2">
    <source>
        <dbReference type="SAM" id="MobiDB-lite"/>
    </source>
</evidence>